<dbReference type="OrthoDB" id="3268863at2"/>
<sequence>MSAADHPSKLPGGDASMSERTPTTELPTTAAPAGTTSKKPPRLSERDEAVLSFERQWWRHVGAKEEAIRATFSLSAARYYQILGALVDSPLALAFDPMLVKRLQRMRSARSEARASRSRPADD</sequence>
<proteinExistence type="predicted"/>
<evidence type="ECO:0000313" key="2">
    <source>
        <dbReference type="EMBL" id="TFD69445.1"/>
    </source>
</evidence>
<name>A0A4R9AT20_9MICO</name>
<reference evidence="2 3" key="1">
    <citation type="submission" date="2019-03" db="EMBL/GenBank/DDBJ databases">
        <title>Genomics of glacier-inhabiting Cryobacterium strains.</title>
        <authorList>
            <person name="Liu Q."/>
            <person name="Xin Y.-H."/>
        </authorList>
    </citation>
    <scope>NUCLEOTIDE SEQUENCE [LARGE SCALE GENOMIC DNA]</scope>
    <source>
        <strain evidence="2 3">Sr36</strain>
    </source>
</reference>
<accession>A0A4R9AT20</accession>
<feature type="region of interest" description="Disordered" evidence="1">
    <location>
        <begin position="1"/>
        <end position="47"/>
    </location>
</feature>
<dbReference type="Pfam" id="PF11662">
    <property type="entry name" value="DUF3263"/>
    <property type="match status" value="1"/>
</dbReference>
<evidence type="ECO:0000313" key="3">
    <source>
        <dbReference type="Proteomes" id="UP000298154"/>
    </source>
</evidence>
<feature type="compositionally biased region" description="Low complexity" evidence="1">
    <location>
        <begin position="21"/>
        <end position="36"/>
    </location>
</feature>
<dbReference type="Proteomes" id="UP000298154">
    <property type="component" value="Unassembled WGS sequence"/>
</dbReference>
<protein>
    <submittedName>
        <fullName evidence="2">DUF3263 domain-containing protein</fullName>
    </submittedName>
</protein>
<keyword evidence="3" id="KW-1185">Reference proteome</keyword>
<dbReference type="InterPro" id="IPR021678">
    <property type="entry name" value="DUF3263"/>
</dbReference>
<comment type="caution">
    <text evidence="2">The sequence shown here is derived from an EMBL/GenBank/DDBJ whole genome shotgun (WGS) entry which is preliminary data.</text>
</comment>
<evidence type="ECO:0000256" key="1">
    <source>
        <dbReference type="SAM" id="MobiDB-lite"/>
    </source>
</evidence>
<organism evidence="2 3">
    <name type="scientific">Cryobacterium ruanii</name>
    <dbReference type="NCBI Taxonomy" id="1259197"/>
    <lineage>
        <taxon>Bacteria</taxon>
        <taxon>Bacillati</taxon>
        <taxon>Actinomycetota</taxon>
        <taxon>Actinomycetes</taxon>
        <taxon>Micrococcales</taxon>
        <taxon>Microbacteriaceae</taxon>
        <taxon>Cryobacterium</taxon>
    </lineage>
</organism>
<dbReference type="EMBL" id="SOHK01000004">
    <property type="protein sequence ID" value="TFD69445.1"/>
    <property type="molecule type" value="Genomic_DNA"/>
</dbReference>
<gene>
    <name evidence="2" type="ORF">E3T47_01275</name>
</gene>
<dbReference type="AlphaFoldDB" id="A0A4R9AT20"/>